<feature type="domain" description="Peptidase M20 dimerisation" evidence="5">
    <location>
        <begin position="212"/>
        <end position="311"/>
    </location>
</feature>
<keyword evidence="7" id="KW-1185">Reference proteome</keyword>
<accession>A0A0D2K288</accession>
<organism evidence="6 7">
    <name type="scientific">Dethiosulfatarculus sandiegensis</name>
    <dbReference type="NCBI Taxonomy" id="1429043"/>
    <lineage>
        <taxon>Bacteria</taxon>
        <taxon>Pseudomonadati</taxon>
        <taxon>Thermodesulfobacteriota</taxon>
        <taxon>Desulfarculia</taxon>
        <taxon>Desulfarculales</taxon>
        <taxon>Desulfarculaceae</taxon>
        <taxon>Dethiosulfatarculus</taxon>
    </lineage>
</organism>
<feature type="binding site" evidence="4">
    <location>
        <position position="289"/>
    </location>
    <ligand>
        <name>allantoate</name>
        <dbReference type="ChEBI" id="CHEBI:17536"/>
    </ligand>
</feature>
<dbReference type="Pfam" id="PF01546">
    <property type="entry name" value="Peptidase_M20"/>
    <property type="match status" value="1"/>
</dbReference>
<feature type="binding site" evidence="3">
    <location>
        <position position="98"/>
    </location>
    <ligand>
        <name>Zn(2+)</name>
        <dbReference type="ChEBI" id="CHEBI:29105"/>
        <label>1</label>
    </ligand>
</feature>
<feature type="binding site" evidence="3">
    <location>
        <position position="133"/>
    </location>
    <ligand>
        <name>Zn(2+)</name>
        <dbReference type="ChEBI" id="CHEBI:29105"/>
        <label>2</label>
    </ligand>
</feature>
<keyword evidence="3" id="KW-0862">Zinc</keyword>
<dbReference type="Pfam" id="PF07687">
    <property type="entry name" value="M20_dimer"/>
    <property type="match status" value="1"/>
</dbReference>
<gene>
    <name evidence="6" type="ORF">X474_00080</name>
</gene>
<comment type="similarity">
    <text evidence="1">Belongs to the peptidase M20 family.</text>
</comment>
<feature type="binding site" evidence="4">
    <location>
        <position position="276"/>
    </location>
    <ligand>
        <name>allantoate</name>
        <dbReference type="ChEBI" id="CHEBI:17536"/>
    </ligand>
</feature>
<dbReference type="NCBIfam" id="TIGR01879">
    <property type="entry name" value="hydantase"/>
    <property type="match status" value="1"/>
</dbReference>
<keyword evidence="3" id="KW-0479">Metal-binding</keyword>
<dbReference type="InterPro" id="IPR036264">
    <property type="entry name" value="Bact_exopeptidase_dim_dom"/>
</dbReference>
<feature type="binding site" evidence="3">
    <location>
        <position position="379"/>
    </location>
    <ligand>
        <name>Zn(2+)</name>
        <dbReference type="ChEBI" id="CHEBI:29105"/>
        <label>2</label>
    </ligand>
</feature>
<dbReference type="PANTHER" id="PTHR32494:SF5">
    <property type="entry name" value="ALLANTOATE AMIDOHYDROLASE"/>
    <property type="match status" value="1"/>
</dbReference>
<protein>
    <submittedName>
        <fullName evidence="6">Allantoate amidohydrolase</fullName>
    </submittedName>
</protein>
<dbReference type="PIRSF" id="PIRSF001235">
    <property type="entry name" value="Amidase_carbamoylase"/>
    <property type="match status" value="1"/>
</dbReference>
<evidence type="ECO:0000259" key="5">
    <source>
        <dbReference type="Pfam" id="PF07687"/>
    </source>
</evidence>
<evidence type="ECO:0000256" key="3">
    <source>
        <dbReference type="PIRSR" id="PIRSR001235-1"/>
    </source>
</evidence>
<sequence length="407" mass="43686">MTIECPSPPLINQDRLWRDLKDLGEIGRRAGEGLFRPGLSRADLEAKAWFKERLLDAGLEVIEDGVLNQIGRLPGKRGKQPVVVGSHLDTVPGGGSYDGALGVLAGLECTRTLKESGADLDHDLEVINFSDEEGAHGIGTVGSRAMLGLLSKTELDSCGFSQSLARAGGNPDQAFSRVRGAEDFKAYLELHIEQGKVLESRGDQIGVVSAIVGIKRYKVTVTGEPGHAGTTPMGLRKDALVKAAPLFTLLPQWVSEQHPEMVGTIGSLDLLPGAPNVIPAECSFTVELRSVRQVDLDQIQKRLLKYAKAKSGWSVRMIYNTSPADLSSELMDFTGQACEDLELSCHRMPSGAGHDARSFAVAGVKTGMIFVPCTQGLSHCPVEAITKDQAARGCQVLLHNILSLMRA</sequence>
<dbReference type="GO" id="GO:0016813">
    <property type="term" value="F:hydrolase activity, acting on carbon-nitrogen (but not peptide) bonds, in linear amidines"/>
    <property type="evidence" value="ECO:0007669"/>
    <property type="project" value="InterPro"/>
</dbReference>
<dbReference type="InParanoid" id="A0A0D2K288"/>
<dbReference type="RefSeq" id="WP_052514653.1">
    <property type="nucleotide sequence ID" value="NZ_AZAC01000001.1"/>
</dbReference>
<dbReference type="PANTHER" id="PTHR32494">
    <property type="entry name" value="ALLANTOATE DEIMINASE-RELATED"/>
    <property type="match status" value="1"/>
</dbReference>
<dbReference type="STRING" id="1429043.X474_00080"/>
<evidence type="ECO:0000313" key="6">
    <source>
        <dbReference type="EMBL" id="KIX15785.1"/>
    </source>
</evidence>
<dbReference type="CDD" id="cd03884">
    <property type="entry name" value="M20_bAS"/>
    <property type="match status" value="1"/>
</dbReference>
<evidence type="ECO:0000256" key="4">
    <source>
        <dbReference type="PIRSR" id="PIRSR001235-2"/>
    </source>
</evidence>
<feature type="binding site" evidence="4">
    <location>
        <position position="216"/>
    </location>
    <ligand>
        <name>allantoate</name>
        <dbReference type="ChEBI" id="CHEBI:17536"/>
    </ligand>
</feature>
<evidence type="ECO:0000313" key="7">
    <source>
        <dbReference type="Proteomes" id="UP000032233"/>
    </source>
</evidence>
<comment type="caution">
    <text evidence="6">The sequence shown here is derived from an EMBL/GenBank/DDBJ whole genome shotgun (WGS) entry which is preliminary data.</text>
</comment>
<feature type="binding site" evidence="3">
    <location>
        <position position="87"/>
    </location>
    <ligand>
        <name>Zn(2+)</name>
        <dbReference type="ChEBI" id="CHEBI:29105"/>
        <label>1</label>
    </ligand>
</feature>
<dbReference type="FunCoup" id="A0A0D2K288">
    <property type="interactions" value="237"/>
</dbReference>
<reference evidence="6 7" key="1">
    <citation type="submission" date="2013-11" db="EMBL/GenBank/DDBJ databases">
        <title>Metagenomic analysis of a methanogenic consortium involved in long chain n-alkane degradation.</title>
        <authorList>
            <person name="Davidova I.A."/>
            <person name="Callaghan A.V."/>
            <person name="Wawrik B."/>
            <person name="Pruitt S."/>
            <person name="Marks C."/>
            <person name="Duncan K.E."/>
            <person name="Suflita J.M."/>
        </authorList>
    </citation>
    <scope>NUCLEOTIDE SEQUENCE [LARGE SCALE GENOMIC DNA]</scope>
    <source>
        <strain evidence="6 7">SPR</strain>
    </source>
</reference>
<feature type="binding site" evidence="3">
    <location>
        <position position="98"/>
    </location>
    <ligand>
        <name>Zn(2+)</name>
        <dbReference type="ChEBI" id="CHEBI:29105"/>
        <label>2</label>
    </ligand>
</feature>
<dbReference type="InterPro" id="IPR010158">
    <property type="entry name" value="Amidase_Cbmase"/>
</dbReference>
<feature type="binding site" evidence="3">
    <location>
        <position position="191"/>
    </location>
    <ligand>
        <name>Zn(2+)</name>
        <dbReference type="ChEBI" id="CHEBI:29105"/>
        <label>1</label>
    </ligand>
</feature>
<dbReference type="AlphaFoldDB" id="A0A0D2K288"/>
<dbReference type="InterPro" id="IPR002933">
    <property type="entry name" value="Peptidase_M20"/>
</dbReference>
<dbReference type="Gene3D" id="3.30.70.360">
    <property type="match status" value="1"/>
</dbReference>
<dbReference type="PATRIC" id="fig|1429043.3.peg.17"/>
<keyword evidence="2 6" id="KW-0378">Hydrolase</keyword>
<evidence type="ECO:0000256" key="1">
    <source>
        <dbReference type="ARBA" id="ARBA00006153"/>
    </source>
</evidence>
<evidence type="ECO:0000256" key="2">
    <source>
        <dbReference type="ARBA" id="ARBA00022801"/>
    </source>
</evidence>
<dbReference type="GO" id="GO:0046872">
    <property type="term" value="F:metal ion binding"/>
    <property type="evidence" value="ECO:0007669"/>
    <property type="project" value="UniProtKB-KW"/>
</dbReference>
<dbReference type="SUPFAM" id="SSF53187">
    <property type="entry name" value="Zn-dependent exopeptidases"/>
    <property type="match status" value="1"/>
</dbReference>
<dbReference type="Gene3D" id="3.40.630.10">
    <property type="entry name" value="Zn peptidases"/>
    <property type="match status" value="1"/>
</dbReference>
<proteinExistence type="inferred from homology"/>
<dbReference type="InterPro" id="IPR011650">
    <property type="entry name" value="Peptidase_M20_dimer"/>
</dbReference>
<name>A0A0D2K288_9BACT</name>
<dbReference type="SUPFAM" id="SSF55031">
    <property type="entry name" value="Bacterial exopeptidase dimerisation domain"/>
    <property type="match status" value="1"/>
</dbReference>
<dbReference type="Proteomes" id="UP000032233">
    <property type="component" value="Unassembled WGS sequence"/>
</dbReference>
<dbReference type="EMBL" id="AZAC01000001">
    <property type="protein sequence ID" value="KIX15785.1"/>
    <property type="molecule type" value="Genomic_DNA"/>
</dbReference>
<comment type="cofactor">
    <cofactor evidence="3">
        <name>Zn(2+)</name>
        <dbReference type="ChEBI" id="CHEBI:29105"/>
    </cofactor>
    <text evidence="3">Binds 2 Zn(2+) ions per subunit.</text>
</comment>